<dbReference type="Pfam" id="PF04488">
    <property type="entry name" value="Gly_transf_sug"/>
    <property type="match status" value="1"/>
</dbReference>
<dbReference type="eggNOG" id="ENOG502SJG8">
    <property type="taxonomic scope" value="Eukaryota"/>
</dbReference>
<name>M7T334_EUTLA</name>
<proteinExistence type="inferred from homology"/>
<dbReference type="GO" id="GO:0006487">
    <property type="term" value="P:protein N-linked glycosylation"/>
    <property type="evidence" value="ECO:0007669"/>
    <property type="project" value="TreeGrafter"/>
</dbReference>
<dbReference type="PANTHER" id="PTHR31834:SF8">
    <property type="entry name" value="TRANSFERASE, PUTATIVE (AFU_ORTHOLOGUE AFUA_6G14040)-RELATED"/>
    <property type="match status" value="1"/>
</dbReference>
<organism evidence="2 3">
    <name type="scientific">Eutypa lata (strain UCR-EL1)</name>
    <name type="common">Grapevine dieback disease fungus</name>
    <name type="synonym">Eutypa armeniacae</name>
    <dbReference type="NCBI Taxonomy" id="1287681"/>
    <lineage>
        <taxon>Eukaryota</taxon>
        <taxon>Fungi</taxon>
        <taxon>Dikarya</taxon>
        <taxon>Ascomycota</taxon>
        <taxon>Pezizomycotina</taxon>
        <taxon>Sordariomycetes</taxon>
        <taxon>Xylariomycetidae</taxon>
        <taxon>Xylariales</taxon>
        <taxon>Diatrypaceae</taxon>
        <taxon>Eutypa</taxon>
    </lineage>
</organism>
<dbReference type="GO" id="GO:0000009">
    <property type="term" value="F:alpha-1,6-mannosyltransferase activity"/>
    <property type="evidence" value="ECO:0007669"/>
    <property type="project" value="InterPro"/>
</dbReference>
<dbReference type="OrthoDB" id="409543at2759"/>
<comment type="similarity">
    <text evidence="1">Belongs to the glycosyltransferase 32 family.</text>
</comment>
<dbReference type="PANTHER" id="PTHR31834">
    <property type="entry name" value="INITIATION-SPECIFIC ALPHA-1,6-MANNOSYLTRANSFERASE"/>
    <property type="match status" value="1"/>
</dbReference>
<dbReference type="OMA" id="VPIREWI"/>
<reference evidence="3" key="1">
    <citation type="journal article" date="2013" name="Genome Announc.">
        <title>Draft genome sequence of the grapevine dieback fungus Eutypa lata UCR-EL1.</title>
        <authorList>
            <person name="Blanco-Ulate B."/>
            <person name="Rolshausen P.E."/>
            <person name="Cantu D."/>
        </authorList>
    </citation>
    <scope>NUCLEOTIDE SEQUENCE [LARGE SCALE GENOMIC DNA]</scope>
    <source>
        <strain evidence="3">UCR-EL1</strain>
    </source>
</reference>
<dbReference type="InterPro" id="IPR007577">
    <property type="entry name" value="GlycoTrfase_DXD_sugar-bd_CS"/>
</dbReference>
<dbReference type="InterPro" id="IPR039367">
    <property type="entry name" value="Och1-like"/>
</dbReference>
<dbReference type="EMBL" id="KB705670">
    <property type="protein sequence ID" value="EMR71263.1"/>
    <property type="molecule type" value="Genomic_DNA"/>
</dbReference>
<evidence type="ECO:0000313" key="3">
    <source>
        <dbReference type="Proteomes" id="UP000012174"/>
    </source>
</evidence>
<evidence type="ECO:0000256" key="1">
    <source>
        <dbReference type="ARBA" id="ARBA00009003"/>
    </source>
</evidence>
<dbReference type="InterPro" id="IPR029044">
    <property type="entry name" value="Nucleotide-diphossugar_trans"/>
</dbReference>
<dbReference type="KEGG" id="ela:UCREL1_1692"/>
<dbReference type="AlphaFoldDB" id="M7T334"/>
<gene>
    <name evidence="2" type="ORF">UCREL1_1692</name>
</gene>
<keyword evidence="2" id="KW-0808">Transferase</keyword>
<keyword evidence="3" id="KW-1185">Reference proteome</keyword>
<evidence type="ECO:0000313" key="2">
    <source>
        <dbReference type="EMBL" id="EMR71263.1"/>
    </source>
</evidence>
<keyword evidence="2" id="KW-0328">Glycosyltransferase</keyword>
<dbReference type="STRING" id="1287681.M7T334"/>
<dbReference type="GO" id="GO:0000136">
    <property type="term" value="C:mannan polymerase complex"/>
    <property type="evidence" value="ECO:0007669"/>
    <property type="project" value="TreeGrafter"/>
</dbReference>
<sequence length="306" mass="34399">MPLIQPPMTLKLSPLLAFCIISLLYWKYPIYDVIVTQTPVPTTIPKQTWYKLGPKGLSDENREWTGSCIDKNPTYHPEFITDNSGDEYVARTFASRPDLVESYMNLTVPILKADLLRYLLLYSEGGIWFDLDVSCEDVPIDEWIPPEFDGLAGLVLGWEFDVGWGDKLFRQFASWTMMAKPGLPHIWMVVEDILEGIRASTAEHQVSVAGLTLPMVGDVVDFTGPRRLTRSVVKSLEQTLNTTIDHDSIFNLLEPKLVGDLLIMPGYAFAASSNTYEEEDETSLGPALVTHHYAGTWKNDHGGEEN</sequence>
<dbReference type="SUPFAM" id="SSF53448">
    <property type="entry name" value="Nucleotide-diphospho-sugar transferases"/>
    <property type="match status" value="1"/>
</dbReference>
<dbReference type="HOGENOM" id="CLU_022381_0_0_1"/>
<accession>M7T334</accession>
<dbReference type="Gene3D" id="3.90.550.20">
    <property type="match status" value="1"/>
</dbReference>
<dbReference type="Proteomes" id="UP000012174">
    <property type="component" value="Unassembled WGS sequence"/>
</dbReference>
<protein>
    <submittedName>
        <fullName evidence="2">Putative initiation-specific alpha--mannosyltransferase protein</fullName>
    </submittedName>
</protein>